<gene>
    <name evidence="1" type="ORF">AHOG_22835</name>
</gene>
<organism evidence="1 2">
    <name type="scientific">Actinoalloteichus hoggarensis</name>
    <dbReference type="NCBI Taxonomy" id="1470176"/>
    <lineage>
        <taxon>Bacteria</taxon>
        <taxon>Bacillati</taxon>
        <taxon>Actinomycetota</taxon>
        <taxon>Actinomycetes</taxon>
        <taxon>Pseudonocardiales</taxon>
        <taxon>Pseudonocardiaceae</taxon>
        <taxon>Actinoalloteichus</taxon>
    </lineage>
</organism>
<evidence type="ECO:0000313" key="1">
    <source>
        <dbReference type="EMBL" id="ASO22180.1"/>
    </source>
</evidence>
<evidence type="ECO:0000313" key="2">
    <source>
        <dbReference type="Proteomes" id="UP000204221"/>
    </source>
</evidence>
<dbReference type="OrthoDB" id="3826327at2"/>
<name>A0A221W858_9PSEU</name>
<accession>A0A221W858</accession>
<dbReference type="KEGG" id="ahg:AHOG_22835"/>
<proteinExistence type="predicted"/>
<dbReference type="RefSeq" id="WP_093943194.1">
    <property type="nucleotide sequence ID" value="NZ_CP022521.1"/>
</dbReference>
<dbReference type="AlphaFoldDB" id="A0A221W858"/>
<sequence length="132" mass="14438">MHVLDLADDTFLAVPPRVVAAEVAAPAFAARYWPELDLRVYADRGVKGRCWTVAGPLHGTMEIWLEPVLDGTVLHYYLRADPLAPDGSWHPVGGAALGRLARRWRVAGRRAALELKDRLETGRVPGGPPVPD</sequence>
<protein>
    <submittedName>
        <fullName evidence="1">Uncharacterized protein</fullName>
    </submittedName>
</protein>
<reference evidence="1 2" key="1">
    <citation type="submission" date="2017-07" db="EMBL/GenBank/DDBJ databases">
        <title>Complete genome sequence of Actinoalloteichus hoggarensis DSM 45943, type strain of Actinoalloteichus hoggarensis.</title>
        <authorList>
            <person name="Ruckert C."/>
            <person name="Nouioui I."/>
            <person name="Willmese J."/>
            <person name="van Wezel G."/>
            <person name="Klenk H.-P."/>
            <person name="Kalinowski J."/>
            <person name="Zotchev S.B."/>
        </authorList>
    </citation>
    <scope>NUCLEOTIDE SEQUENCE [LARGE SCALE GENOMIC DNA]</scope>
    <source>
        <strain evidence="1 2">DSM 45943</strain>
    </source>
</reference>
<dbReference type="EMBL" id="CP022521">
    <property type="protein sequence ID" value="ASO22180.1"/>
    <property type="molecule type" value="Genomic_DNA"/>
</dbReference>
<keyword evidence="2" id="KW-1185">Reference proteome</keyword>
<dbReference type="Proteomes" id="UP000204221">
    <property type="component" value="Chromosome"/>
</dbReference>